<proteinExistence type="predicted"/>
<dbReference type="GeneID" id="15312393"/>
<dbReference type="Proteomes" id="UP000203676">
    <property type="component" value="Segment"/>
</dbReference>
<evidence type="ECO:0000313" key="3">
    <source>
        <dbReference type="Proteomes" id="UP000203676"/>
    </source>
</evidence>
<dbReference type="InterPro" id="IPR041352">
    <property type="entry name" value="Mtd_N"/>
</dbReference>
<keyword evidence="3" id="KW-1185">Reference proteome</keyword>
<reference evidence="2 3" key="1">
    <citation type="submission" date="2010-11" db="EMBL/GenBank/DDBJ databases">
        <title>The Genome Sequence of Cyanophage Syn30.</title>
        <authorList>
            <consortium name="The Broad Institute Genome Sequencing Platform"/>
            <person name="Henn M.R."/>
            <person name="Sullivan M.S."/>
            <person name="Osburne M.S."/>
            <person name="Levin J."/>
            <person name="Malboeuf C."/>
            <person name="Casali M."/>
            <person name="Russ C."/>
            <person name="Lennon N."/>
            <person name="Chapman S.B."/>
            <person name="Erlich R."/>
            <person name="Young S.K."/>
            <person name="Yandava C."/>
            <person name="Zeng Q."/>
            <person name="Alvarado L."/>
            <person name="Anderson S."/>
            <person name="Berlin A."/>
            <person name="Chen Z."/>
            <person name="Freedman E."/>
            <person name="Gellesch M."/>
            <person name="Goldberg J."/>
            <person name="Green L."/>
            <person name="Griggs A."/>
            <person name="Gujja S."/>
            <person name="Heilman E.R."/>
            <person name="Heiman D."/>
            <person name="Hollinger A."/>
            <person name="Howarth C."/>
            <person name="Larson L."/>
            <person name="Mehta T."/>
            <person name="Pearson M."/>
            <person name="Roberts A."/>
            <person name="Ryan E."/>
            <person name="Saif S."/>
            <person name="Shea T."/>
            <person name="Shenoy N."/>
            <person name="Sisk P."/>
            <person name="Stolte C."/>
            <person name="Sykes S."/>
            <person name="White J."/>
            <person name="Yu Q."/>
            <person name="Coleman M.L."/>
            <person name="Huang K.H."/>
            <person name="Weigele P.R."/>
            <person name="DeFrancesco A.S."/>
            <person name="Kern S.E."/>
            <person name="Thompson L.R."/>
            <person name="Fu R."/>
            <person name="Hombeck B."/>
            <person name="Chisholm S.W."/>
            <person name="Haas B."/>
            <person name="Nusbaum C."/>
            <person name="Birren B."/>
        </authorList>
    </citation>
    <scope>NUCLEOTIDE SEQUENCE [LARGE SCALE GENOMIC DNA]</scope>
    <source>
        <strain evidence="2 3">Syn30</strain>
    </source>
</reference>
<name>M4SNJ1_9CAUD</name>
<dbReference type="SUPFAM" id="SSF69349">
    <property type="entry name" value="Phage fibre proteins"/>
    <property type="match status" value="1"/>
</dbReference>
<accession>M4SNJ1</accession>
<evidence type="ECO:0000259" key="1">
    <source>
        <dbReference type="Pfam" id="PF18454"/>
    </source>
</evidence>
<dbReference type="Pfam" id="PF18454">
    <property type="entry name" value="Mtd_N"/>
    <property type="match status" value="1"/>
</dbReference>
<dbReference type="KEGG" id="vg:15312393"/>
<organism evidence="2 3">
    <name type="scientific">Synechococcus phage Syn30</name>
    <dbReference type="NCBI Taxonomy" id="536474"/>
    <lineage>
        <taxon>Viruses</taxon>
        <taxon>Duplodnaviria</taxon>
        <taxon>Heunggongvirae</taxon>
        <taxon>Uroviricota</taxon>
        <taxon>Caudoviricetes</taxon>
        <taxon>Pantevenvirales</taxon>
        <taxon>Kyanoviridae</taxon>
        <taxon>Leucotheavirus</taxon>
        <taxon>Leucotheavirus syn30</taxon>
    </lineage>
</organism>
<dbReference type="RefSeq" id="YP_007877966.1">
    <property type="nucleotide sequence ID" value="NC_021072.1"/>
</dbReference>
<gene>
    <name evidence="2" type="ORF">CPRG_00203</name>
</gene>
<protein>
    <submittedName>
        <fullName evidence="2">Structural protein</fullName>
    </submittedName>
</protein>
<sequence length="2179" mass="222091">MANRIQLRRGGSAEWTNSNPVLAQGEIGLELNTGRFKIGDGVSNWSNLRYSRPVESTTATANSLVQRDADGNFAAGTITANLIGNASTAQRIATTRQIQLSGDLVATGTFDGSSNLNLNSTLEILNTLPHYDAGNANATGTYTKVTVDSKGRVVNATTPSTLADYNLNGTVEGSSAQPYDLDLVAIAGHTGTGLYAKTSTGNVATRTIQGTSTRIQINNGSGVAGDPTIDMITTAVQAGNYNTESLTSVSAAGSNSEPYGTQTVNATKFTVDAYGRLTSATNVPIATATEGSKYANYDAGTAYVRYDIIQNASKVYQALTSINAGAGAPTHSSGDTGGWRYLAAEATEQKGLASFAQEDFDVDSNGHVTIAAAGVDNTQLQNNKLIFTDGNAVENFELDNELTTSTANTGFNRLNFIKINDTSGNLLFGANNTGDSGAGEIDVNVRSYFSDPDITLDGATAQTLDKTGDGNLTFQLTQDSSSARNLSILSTNAGSGTSTVTITAEDVVDIDASAATGKVHVEDARFQDNYIATTNATMNLDPGDDRAVSGTVRVWGDLQVDGVTTTVNSTTMTVDDVVLTLGGDTAPSSDDNLDRGVEFRYYDTQARLGFYGWDTNYTDLGGHEGGYRFLHAATNTSETFAGTDSGIIAGNLKLTTNTNSTSNTTGDLVVAGGVGITQDVNIGGLLDVDGTFRANSTSRFDDNIVLQGASKTLQLNNGSGTTKIEFQSTTGNASIGGVTDVTGNFNVNTNKFNVVASSGNTTIAGTLGVTGDTTLTGALDANSTVNVAGFTRLEDTNEPSIALNGGTGLYEIQSSDYGAFRFDGGGYVEGDTMFNSDLYINGFIRQKEDVTATFNTQNYLQVRYKFRTGTSAAYTPAYAQDNTSNLRVYGGAGIATDLHIGDDLYIGKLNSGDNVEFQVLGESGNTTIGRSGAGTSSVGTLTVYGDTLLDRDLTVNGDITLGNASSDVLTINSDTTFNDDVKINGDNLTFTIEAQNGTDAFVVDSDNGNTTIAGTLDVDDATTITNTLNVTNGVDFDSTLNVDGQTDLNGALIVDGATTINNSLTLNKASGNLLIQNGSGVTKFSVDTDNGNTDIQGTFNVEGATTIDDTLGVTGITSFTDNTDQSVGGNNYSADGSVRLTGGLGVAKNLAVGEDFTVYGNFVVKGNTTQTGTTVYNNTIEISNTQDATSFADNSVSLTTDGGARISKNTWVGGDFYVWDDANSRNAFYVDVSTGDATLHNNMTIGGDLVVNGTTTTVNSTITTLDDPIITLGGDTAPSSDDAKDRGVEFRYYDSTAKTGFFGLDRSSLEYVFLSNTSNSSEVITGTDGDLRAGSLHLTGSGTTLDVDANANIDGTLTVDGQITSNVSTGTPPLVVASTTKVNNLNADLLDGFTTDSTANANTIVLRDASGDFAANKITVATGTGSGAGIQGNALTADTLKTARTITVDGVVNGNVSFNGSADVTITTTYDDADITALAAQAGTGYMVRSAANTYVHRTFAVTSGSGITLTNADGISGNTTINVASSASSTPDNLVLRDGSGDFAANVITMATATISGAATIGTTLGVTGATTLSSTLGVTGAATLSSTLAVTSNATIGGTLGVTGVSTLTGLLNANGGIAVDTNNFTVNGSTGSVVTAGTLSVGSTSAFTGAITASGGVVGALTGNVTGNVTGDVTGDLTGDVTGNLVANSTALNILPAADSTHNLGSTTVRWANVYADNLNAGGNATIAGNLDLTGNIAVTGTSTFTAEATFATHVNLGDNDELRIGDGNDLKILHNGSNSIINDEGVGDLYLGGNANVNITNGALSEFKAKFITDGAVELYYDNSKKFETTATGATITGVLVATSLTGNVTGDVTGNVTGDVTGDLTGNVTGNLTGNVTGNATSVSVSQSGSQTDYFVAIAANTAGSGTTSIRADAGLKFNTGTNVLTVTGGVTADLTGDVTGNLTGNVTGNVTGTVSSIANHDTGDLAEGTNLYYTDARADARIAAATTDDLSEGSTNQYYTEARVQTKLDHAFEQLRAMLNNLATTTTLVLNLSGDPTPGDVVTLGSIVTGGTGYSTSTGVATTSSGSGTGLTVDITASAGVIQSIAVNSDGSGYVAGETITISTGDGNAQVTVGTVKTMAVGNTITGGTSGTTGVITALGATSVTIDTIDGFFKKGETVSAGNVTTLTISTFA</sequence>
<evidence type="ECO:0000313" key="2">
    <source>
        <dbReference type="EMBL" id="AGH56286.1"/>
    </source>
</evidence>
<feature type="domain" description="Major tropism determinant N-terminal" evidence="1">
    <location>
        <begin position="5"/>
        <end position="43"/>
    </location>
</feature>
<dbReference type="EMBL" id="HQ634189">
    <property type="protein sequence ID" value="AGH56286.1"/>
    <property type="molecule type" value="Genomic_DNA"/>
</dbReference>